<protein>
    <submittedName>
        <fullName evidence="4">Lysophospholipid acyltransferase family protein</fullName>
    </submittedName>
</protein>
<dbReference type="Pfam" id="PF01553">
    <property type="entry name" value="Acyltransferase"/>
    <property type="match status" value="1"/>
</dbReference>
<accession>A0AAW9QS79</accession>
<evidence type="ECO:0000313" key="4">
    <source>
        <dbReference type="EMBL" id="MEG3439918.1"/>
    </source>
</evidence>
<organism evidence="4 5">
    <name type="scientific">Pannus brasiliensis CCIBt3594</name>
    <dbReference type="NCBI Taxonomy" id="1427578"/>
    <lineage>
        <taxon>Bacteria</taxon>
        <taxon>Bacillati</taxon>
        <taxon>Cyanobacteriota</taxon>
        <taxon>Cyanophyceae</taxon>
        <taxon>Oscillatoriophycideae</taxon>
        <taxon>Chroococcales</taxon>
        <taxon>Microcystaceae</taxon>
        <taxon>Pannus</taxon>
    </lineage>
</organism>
<evidence type="ECO:0000313" key="5">
    <source>
        <dbReference type="Proteomes" id="UP001328733"/>
    </source>
</evidence>
<proteinExistence type="predicted"/>
<dbReference type="GO" id="GO:0003841">
    <property type="term" value="F:1-acylglycerol-3-phosphate O-acyltransferase activity"/>
    <property type="evidence" value="ECO:0007669"/>
    <property type="project" value="TreeGrafter"/>
</dbReference>
<dbReference type="PANTHER" id="PTHR10434:SF66">
    <property type="entry name" value="PHOSPHOLIPID_GLYCEROL ACYLTRANSFERASE DOMAIN-CONTAINING PROTEIN"/>
    <property type="match status" value="1"/>
</dbReference>
<dbReference type="RefSeq" id="WP_332867389.1">
    <property type="nucleotide sequence ID" value="NZ_JBAFSM010000065.1"/>
</dbReference>
<evidence type="ECO:0000256" key="2">
    <source>
        <dbReference type="ARBA" id="ARBA00023315"/>
    </source>
</evidence>
<gene>
    <name evidence="4" type="ORF">V0288_22515</name>
</gene>
<reference evidence="4 5" key="1">
    <citation type="submission" date="2024-01" db="EMBL/GenBank/DDBJ databases">
        <title>Genomic insights into the taxonomy and metabolism of the cyanobacterium Pannus brasiliensis CCIBt3594.</title>
        <authorList>
            <person name="Machado M."/>
            <person name="Botero N.B."/>
            <person name="Andreote A.P.D."/>
            <person name="Feitosa A.M.T."/>
            <person name="Popin R."/>
            <person name="Sivonen K."/>
            <person name="Fiore M.F."/>
        </authorList>
    </citation>
    <scope>NUCLEOTIDE SEQUENCE [LARGE SCALE GENOMIC DNA]</scope>
    <source>
        <strain evidence="4 5">CCIBt3594</strain>
    </source>
</reference>
<evidence type="ECO:0000256" key="1">
    <source>
        <dbReference type="ARBA" id="ARBA00022679"/>
    </source>
</evidence>
<name>A0AAW9QS79_9CHRO</name>
<evidence type="ECO:0000259" key="3">
    <source>
        <dbReference type="SMART" id="SM00563"/>
    </source>
</evidence>
<dbReference type="InterPro" id="IPR002123">
    <property type="entry name" value="Plipid/glycerol_acylTrfase"/>
</dbReference>
<dbReference type="GO" id="GO:0006654">
    <property type="term" value="P:phosphatidic acid biosynthetic process"/>
    <property type="evidence" value="ECO:0007669"/>
    <property type="project" value="TreeGrafter"/>
</dbReference>
<keyword evidence="1" id="KW-0808">Transferase</keyword>
<dbReference type="SUPFAM" id="SSF69593">
    <property type="entry name" value="Glycerol-3-phosphate (1)-acyltransferase"/>
    <property type="match status" value="1"/>
</dbReference>
<comment type="caution">
    <text evidence="4">The sequence shown here is derived from an EMBL/GenBank/DDBJ whole genome shotgun (WGS) entry which is preliminary data.</text>
</comment>
<dbReference type="EMBL" id="JBAFSM010000065">
    <property type="protein sequence ID" value="MEG3439918.1"/>
    <property type="molecule type" value="Genomic_DNA"/>
</dbReference>
<dbReference type="AlphaFoldDB" id="A0AAW9QS79"/>
<dbReference type="CDD" id="cd07989">
    <property type="entry name" value="LPLAT_AGPAT-like"/>
    <property type="match status" value="1"/>
</dbReference>
<feature type="domain" description="Phospholipid/glycerol acyltransferase" evidence="3">
    <location>
        <begin position="35"/>
        <end position="156"/>
    </location>
</feature>
<keyword evidence="5" id="KW-1185">Reference proteome</keyword>
<sequence>MTLLTPLSASRLLLDSTRTGLYTEGRQNIPSEGVAIVVSNHRSFLDAPILIQALGRTVHIACHHYMGQTPLLREVVNELGCFPFDVPEKRHATFFDRATDYLKSDRWIGLFPEGGSPMIHLTGPREVGTFHRGFAHLALRCPVERISVVPVAIVSESESVFTAFPVRLLRLFDPSEPLFDRPDWHPVVVYHRVRACIGRPYRVSDLDRQEYRGKQGKRVIERVIAHCRDEITGLLEKG</sequence>
<dbReference type="SMART" id="SM00563">
    <property type="entry name" value="PlsC"/>
    <property type="match status" value="1"/>
</dbReference>
<dbReference type="Proteomes" id="UP001328733">
    <property type="component" value="Unassembled WGS sequence"/>
</dbReference>
<keyword evidence="2 4" id="KW-0012">Acyltransferase</keyword>
<dbReference type="PANTHER" id="PTHR10434">
    <property type="entry name" value="1-ACYL-SN-GLYCEROL-3-PHOSPHATE ACYLTRANSFERASE"/>
    <property type="match status" value="1"/>
</dbReference>